<feature type="region of interest" description="Disordered" evidence="4">
    <location>
        <begin position="49"/>
        <end position="138"/>
    </location>
</feature>
<organism evidence="5 6">
    <name type="scientific">Priapulus caudatus</name>
    <name type="common">Priapulid worm</name>
    <dbReference type="NCBI Taxonomy" id="37621"/>
    <lineage>
        <taxon>Eukaryota</taxon>
        <taxon>Metazoa</taxon>
        <taxon>Ecdysozoa</taxon>
        <taxon>Scalidophora</taxon>
        <taxon>Priapulida</taxon>
        <taxon>Priapulimorpha</taxon>
        <taxon>Priapulimorphida</taxon>
        <taxon>Priapulidae</taxon>
        <taxon>Priapulus</taxon>
    </lineage>
</organism>
<comment type="pathway">
    <text evidence="3">Protein modification; protein glycosylation.</text>
</comment>
<keyword evidence="3" id="KW-0325">Glycoprotein</keyword>
<dbReference type="GeneID" id="106811383"/>
<dbReference type="PANTHER" id="PTHR11927:SF9">
    <property type="entry name" value="L-FUCOSYLTRANSFERASE"/>
    <property type="match status" value="1"/>
</dbReference>
<evidence type="ECO:0000256" key="1">
    <source>
        <dbReference type="ARBA" id="ARBA00022676"/>
    </source>
</evidence>
<sequence length="508" mass="56592">MVRRTLQLLRMIWLKLKRKGVLAVALLALIAVALLALHALAQTLGSTLRTNDSKAAESDNAMQDTRETESIADEFHREEIAKQTSRLRNHAARNSNEANYKRAIDSNPDTSRLGGIHRHANSNQGRSKSIPNRRRNNAVYRGNRFVPFKHAPENANNELSVDHAYINADVMSSFPVDKDVGVARFIDNPRWVPVHRNQRAYNRSALEQLNHAAPPSHLPAERSRAPLEGGVIVYNVTVVYRPRAGIGNLMFQHASTIGIARANAMNVVVSQRARLLGHFNLTALRSPLDAVALRDGFRRVDLRAAQRYEPRAMDLPRGVNVQLVGYLQSYKYFASLANELRGEFTFDADVRRQADIVWRRKVGNARGRDAAAVFVGVHARRGNILDADKQRQGYVAADERYLAAAMGIYRARYPGAVFVASSNDLAWCQANIDGPDVVFMDDGQAPEVDMTILRMCDHTIITTGTFGWWAAFLTGGDVIYFSKGARPGSLIAAQTSPTDHYPPHWETV</sequence>
<evidence type="ECO:0000256" key="4">
    <source>
        <dbReference type="SAM" id="MobiDB-lite"/>
    </source>
</evidence>
<accession>A0ABM1EE39</accession>
<comment type="similarity">
    <text evidence="3">Belongs to the glycosyltransferase 11 family.</text>
</comment>
<comment type="subcellular location">
    <subcellularLocation>
        <location evidence="3">Golgi apparatus</location>
        <location evidence="3">Golgi stack membrane</location>
        <topology evidence="3">Single-pass type II membrane protein</topology>
    </subcellularLocation>
</comment>
<keyword evidence="3" id="KW-0735">Signal-anchor</keyword>
<evidence type="ECO:0000313" key="6">
    <source>
        <dbReference type="RefSeq" id="XP_014670460.1"/>
    </source>
</evidence>
<protein>
    <recommendedName>
        <fullName evidence="3">L-Fucosyltransferase</fullName>
        <ecNumber evidence="3">2.4.1.-</ecNumber>
    </recommendedName>
</protein>
<keyword evidence="5" id="KW-1185">Reference proteome</keyword>
<gene>
    <name evidence="6" type="primary">LOC106811383</name>
</gene>
<dbReference type="InterPro" id="IPR002516">
    <property type="entry name" value="Glyco_trans_11"/>
</dbReference>
<keyword evidence="3" id="KW-0333">Golgi apparatus</keyword>
<feature type="compositionally biased region" description="Polar residues" evidence="4">
    <location>
        <begin position="121"/>
        <end position="130"/>
    </location>
</feature>
<evidence type="ECO:0000256" key="2">
    <source>
        <dbReference type="ARBA" id="ARBA00022679"/>
    </source>
</evidence>
<keyword evidence="1 3" id="KW-0328">Glycosyltransferase</keyword>
<dbReference type="EC" id="2.4.1.-" evidence="3"/>
<feature type="compositionally biased region" description="Basic and acidic residues" evidence="4">
    <location>
        <begin position="64"/>
        <end position="81"/>
    </location>
</feature>
<dbReference type="RefSeq" id="XP_014670460.1">
    <property type="nucleotide sequence ID" value="XM_014814974.1"/>
</dbReference>
<dbReference type="Pfam" id="PF01531">
    <property type="entry name" value="Glyco_transf_11"/>
    <property type="match status" value="1"/>
</dbReference>
<name>A0ABM1EE39_PRICU</name>
<dbReference type="CDD" id="cd11301">
    <property type="entry name" value="Fut1_Fut2_like"/>
    <property type="match status" value="1"/>
</dbReference>
<proteinExistence type="inferred from homology"/>
<dbReference type="PANTHER" id="PTHR11927">
    <property type="entry name" value="GALACTOSIDE 2-L-FUCOSYLTRANSFERASE"/>
    <property type="match status" value="1"/>
</dbReference>
<evidence type="ECO:0000313" key="5">
    <source>
        <dbReference type="Proteomes" id="UP000695022"/>
    </source>
</evidence>
<dbReference type="Proteomes" id="UP000695022">
    <property type="component" value="Unplaced"/>
</dbReference>
<keyword evidence="3" id="KW-0812">Transmembrane</keyword>
<keyword evidence="2 3" id="KW-0808">Transferase</keyword>
<reference evidence="6" key="1">
    <citation type="submission" date="2025-08" db="UniProtKB">
        <authorList>
            <consortium name="RefSeq"/>
        </authorList>
    </citation>
    <scope>IDENTIFICATION</scope>
</reference>
<evidence type="ECO:0000256" key="3">
    <source>
        <dbReference type="RuleBase" id="RU363129"/>
    </source>
</evidence>